<accession>A0AAN7I668</accession>
<keyword evidence="7" id="KW-0677">Repeat</keyword>
<keyword evidence="8 12" id="KW-1133">Transmembrane helix</keyword>
<dbReference type="InterPro" id="IPR001611">
    <property type="entry name" value="Leu-rich_rpt"/>
</dbReference>
<dbReference type="InterPro" id="IPR032675">
    <property type="entry name" value="LRR_dom_sf"/>
</dbReference>
<evidence type="ECO:0000313" key="15">
    <source>
        <dbReference type="EMBL" id="KAK4566120.1"/>
    </source>
</evidence>
<feature type="chain" id="PRO_5042936071" description="Protein kinase domain-containing protein" evidence="13">
    <location>
        <begin position="28"/>
        <end position="632"/>
    </location>
</feature>
<evidence type="ECO:0000256" key="11">
    <source>
        <dbReference type="SAM" id="MobiDB-lite"/>
    </source>
</evidence>
<dbReference type="PANTHER" id="PTHR48007">
    <property type="entry name" value="LEUCINE-RICH REPEAT RECEPTOR-LIKE PROTEIN KINASE PXC1"/>
    <property type="match status" value="1"/>
</dbReference>
<dbReference type="PROSITE" id="PS50011">
    <property type="entry name" value="PROTEIN_KINASE_DOM"/>
    <property type="match status" value="1"/>
</dbReference>
<dbReference type="Proteomes" id="UP001324115">
    <property type="component" value="Unassembled WGS sequence"/>
</dbReference>
<evidence type="ECO:0000256" key="1">
    <source>
        <dbReference type="ARBA" id="ARBA00004191"/>
    </source>
</evidence>
<keyword evidence="3" id="KW-0964">Secreted</keyword>
<sequence length="632" mass="70615">MALNSRVLLSALFCIIFVWSFLEISNGIQDDIDCLKSIKDSLEDPLNYLNSSWDFSNNTEGFICRFTGVDCWHPDENKVNNLRLSDMGLKGQFPRGIEHCASLTGLDLSSNKLSGPIPFDIYRLAGNLTTLDLSSNSFSGEIPKNLYKCPYLNVIRLDYNQLTGQIPPELGLLGRMKTFSVSNNMLSGVVPTFGSSIQAVNYANNKGLCGVPLEPCTTPKRGLKFDFSFKGGFVVGYVVSTVSVITIFMSYYVSCTNDKKKRDKKKTLSKGRTSKNEEKEADQVNQSQTQGLLQEATKKNSQLKGMVTKMNFTELSEATNNFSTDNAIGLGKMGVMYKAVLPNGSPLAVKRLHGCQSFEKQFICELLALGRLRHNNIIPLLGFCRERMEKLLVYQYISNGNLYDWLHAKEGNDKILEWPLRIKIAIGIARGLAWLHHKWDFRVVHLNLSSNSILLDKNFVPKISNFGGAKISSFEGMMFIDSNDTDSSNSSFVDTGVWELGFVKKDVYDFGILLLELIIGKEPIQINKFSNSLNGSLADWITHLLSSSSDLYSVIDKSLIGQGFDGEIFQFLRIACNYLNLFPSQRPTMFELYNTVSTLGERYGITNDSELLRQIEIATASTSNEIVLVEIA</sequence>
<evidence type="ECO:0000256" key="9">
    <source>
        <dbReference type="ARBA" id="ARBA00023136"/>
    </source>
</evidence>
<protein>
    <recommendedName>
        <fullName evidence="14">Protein kinase domain-containing protein</fullName>
    </recommendedName>
</protein>
<evidence type="ECO:0000256" key="5">
    <source>
        <dbReference type="ARBA" id="ARBA00022692"/>
    </source>
</evidence>
<dbReference type="Gene3D" id="1.10.510.10">
    <property type="entry name" value="Transferase(Phosphotransferase) domain 1"/>
    <property type="match status" value="1"/>
</dbReference>
<keyword evidence="3" id="KW-0134">Cell wall</keyword>
<dbReference type="Pfam" id="PF08263">
    <property type="entry name" value="LRRNT_2"/>
    <property type="match status" value="1"/>
</dbReference>
<feature type="compositionally biased region" description="Basic residues" evidence="11">
    <location>
        <begin position="262"/>
        <end position="273"/>
    </location>
</feature>
<dbReference type="AlphaFoldDB" id="A0AAN7I668"/>
<dbReference type="InterPro" id="IPR000719">
    <property type="entry name" value="Prot_kinase_dom"/>
</dbReference>
<evidence type="ECO:0000256" key="8">
    <source>
        <dbReference type="ARBA" id="ARBA00022989"/>
    </source>
</evidence>
<organism evidence="15 16">
    <name type="scientific">Quercus rubra</name>
    <name type="common">Northern red oak</name>
    <name type="synonym">Quercus borealis</name>
    <dbReference type="NCBI Taxonomy" id="3512"/>
    <lineage>
        <taxon>Eukaryota</taxon>
        <taxon>Viridiplantae</taxon>
        <taxon>Streptophyta</taxon>
        <taxon>Embryophyta</taxon>
        <taxon>Tracheophyta</taxon>
        <taxon>Spermatophyta</taxon>
        <taxon>Magnoliopsida</taxon>
        <taxon>eudicotyledons</taxon>
        <taxon>Gunneridae</taxon>
        <taxon>Pentapetalae</taxon>
        <taxon>rosids</taxon>
        <taxon>fabids</taxon>
        <taxon>Fagales</taxon>
        <taxon>Fagaceae</taxon>
        <taxon>Quercus</taxon>
    </lineage>
</organism>
<keyword evidence="16" id="KW-1185">Reference proteome</keyword>
<feature type="compositionally biased region" description="Polar residues" evidence="11">
    <location>
        <begin position="283"/>
        <end position="292"/>
    </location>
</feature>
<proteinExistence type="inferred from homology"/>
<gene>
    <name evidence="15" type="ORF">RGQ29_002359</name>
</gene>
<feature type="signal peptide" evidence="13">
    <location>
        <begin position="1"/>
        <end position="27"/>
    </location>
</feature>
<dbReference type="PANTHER" id="PTHR48007:SF86">
    <property type="entry name" value="(WILD MALAYSIAN BANANA) HYPOTHETICAL PROTEIN"/>
    <property type="match status" value="1"/>
</dbReference>
<comment type="subcellular location">
    <subcellularLocation>
        <location evidence="2">Membrane</location>
    </subcellularLocation>
    <subcellularLocation>
        <location evidence="1">Secreted</location>
        <location evidence="1">Cell wall</location>
    </subcellularLocation>
</comment>
<reference evidence="15 16" key="1">
    <citation type="journal article" date="2023" name="G3 (Bethesda)">
        <title>A haplotype-resolved chromosome-scale genome for Quercus rubra L. provides insights into the genetics of adaptive traits for red oak species.</title>
        <authorList>
            <person name="Kapoor B."/>
            <person name="Jenkins J."/>
            <person name="Schmutz J."/>
            <person name="Zhebentyayeva T."/>
            <person name="Kuelheim C."/>
            <person name="Coggeshall M."/>
            <person name="Heim C."/>
            <person name="Lasky J.R."/>
            <person name="Leites L."/>
            <person name="Islam-Faridi N."/>
            <person name="Romero-Severson J."/>
            <person name="DeLeo V.L."/>
            <person name="Lucas S.M."/>
            <person name="Lazic D."/>
            <person name="Gailing O."/>
            <person name="Carlson J."/>
            <person name="Staton M."/>
        </authorList>
    </citation>
    <scope>NUCLEOTIDE SEQUENCE [LARGE SCALE GENOMIC DNA]</scope>
    <source>
        <strain evidence="15">Pseudo-F2</strain>
    </source>
</reference>
<keyword evidence="5 12" id="KW-0812">Transmembrane</keyword>
<dbReference type="Pfam" id="PF07714">
    <property type="entry name" value="PK_Tyr_Ser-Thr"/>
    <property type="match status" value="1"/>
</dbReference>
<feature type="transmembrane region" description="Helical" evidence="12">
    <location>
        <begin position="234"/>
        <end position="254"/>
    </location>
</feature>
<comment type="caution">
    <text evidence="15">The sequence shown here is derived from an EMBL/GenBank/DDBJ whole genome shotgun (WGS) entry which is preliminary data.</text>
</comment>
<feature type="domain" description="Protein kinase" evidence="14">
    <location>
        <begin position="322"/>
        <end position="599"/>
    </location>
</feature>
<evidence type="ECO:0000256" key="6">
    <source>
        <dbReference type="ARBA" id="ARBA00022729"/>
    </source>
</evidence>
<evidence type="ECO:0000259" key="14">
    <source>
        <dbReference type="PROSITE" id="PS50011"/>
    </source>
</evidence>
<dbReference type="InterPro" id="IPR001245">
    <property type="entry name" value="Ser-Thr/Tyr_kinase_cat_dom"/>
</dbReference>
<keyword evidence="9 12" id="KW-0472">Membrane</keyword>
<name>A0AAN7I668_QUERU</name>
<dbReference type="GO" id="GO:0004672">
    <property type="term" value="F:protein kinase activity"/>
    <property type="evidence" value="ECO:0007669"/>
    <property type="project" value="InterPro"/>
</dbReference>
<feature type="region of interest" description="Disordered" evidence="11">
    <location>
        <begin position="262"/>
        <end position="295"/>
    </location>
</feature>
<dbReference type="InterPro" id="IPR013210">
    <property type="entry name" value="LRR_N_plant-typ"/>
</dbReference>
<dbReference type="Pfam" id="PF00560">
    <property type="entry name" value="LRR_1"/>
    <property type="match status" value="3"/>
</dbReference>
<evidence type="ECO:0000256" key="4">
    <source>
        <dbReference type="ARBA" id="ARBA00022614"/>
    </source>
</evidence>
<evidence type="ECO:0000256" key="3">
    <source>
        <dbReference type="ARBA" id="ARBA00022512"/>
    </source>
</evidence>
<evidence type="ECO:0000256" key="7">
    <source>
        <dbReference type="ARBA" id="ARBA00022737"/>
    </source>
</evidence>
<comment type="similarity">
    <text evidence="10">Belongs to the polygalacturonase-inhibiting protein family.</text>
</comment>
<dbReference type="EMBL" id="JAXUIC010000010">
    <property type="protein sequence ID" value="KAK4566120.1"/>
    <property type="molecule type" value="Genomic_DNA"/>
</dbReference>
<keyword evidence="4" id="KW-0433">Leucine-rich repeat</keyword>
<keyword evidence="6 13" id="KW-0732">Signal</keyword>
<evidence type="ECO:0000256" key="13">
    <source>
        <dbReference type="SAM" id="SignalP"/>
    </source>
</evidence>
<dbReference type="GO" id="GO:0016020">
    <property type="term" value="C:membrane"/>
    <property type="evidence" value="ECO:0007669"/>
    <property type="project" value="UniProtKB-SubCell"/>
</dbReference>
<dbReference type="SUPFAM" id="SSF56112">
    <property type="entry name" value="Protein kinase-like (PK-like)"/>
    <property type="match status" value="1"/>
</dbReference>
<evidence type="ECO:0000256" key="2">
    <source>
        <dbReference type="ARBA" id="ARBA00004370"/>
    </source>
</evidence>
<dbReference type="InterPro" id="IPR011009">
    <property type="entry name" value="Kinase-like_dom_sf"/>
</dbReference>
<evidence type="ECO:0000256" key="12">
    <source>
        <dbReference type="SAM" id="Phobius"/>
    </source>
</evidence>
<evidence type="ECO:0000256" key="10">
    <source>
        <dbReference type="ARBA" id="ARBA00038043"/>
    </source>
</evidence>
<dbReference type="InterPro" id="IPR046959">
    <property type="entry name" value="PRK1-6/SRF4-like"/>
</dbReference>
<dbReference type="Gene3D" id="3.80.10.10">
    <property type="entry name" value="Ribonuclease Inhibitor"/>
    <property type="match status" value="1"/>
</dbReference>
<dbReference type="SUPFAM" id="SSF52058">
    <property type="entry name" value="L domain-like"/>
    <property type="match status" value="1"/>
</dbReference>
<dbReference type="Gene3D" id="3.30.200.20">
    <property type="entry name" value="Phosphorylase Kinase, domain 1"/>
    <property type="match status" value="1"/>
</dbReference>
<dbReference type="FunFam" id="3.80.10.10:FF:000400">
    <property type="entry name" value="Nuclear pore complex protein NUP107"/>
    <property type="match status" value="1"/>
</dbReference>
<evidence type="ECO:0000313" key="16">
    <source>
        <dbReference type="Proteomes" id="UP001324115"/>
    </source>
</evidence>
<dbReference type="GO" id="GO:0005524">
    <property type="term" value="F:ATP binding"/>
    <property type="evidence" value="ECO:0007669"/>
    <property type="project" value="InterPro"/>
</dbReference>